<accession>A0A816A9T3</accession>
<comment type="caution">
    <text evidence="2">The sequence shown here is derived from an EMBL/GenBank/DDBJ whole genome shotgun (WGS) entry which is preliminary data.</text>
</comment>
<keyword evidence="3" id="KW-1185">Reference proteome</keyword>
<evidence type="ECO:0000313" key="3">
    <source>
        <dbReference type="Proteomes" id="UP000663828"/>
    </source>
</evidence>
<gene>
    <name evidence="2" type="ORF">XAT740_LOCUS46795</name>
</gene>
<evidence type="ECO:0000313" key="2">
    <source>
        <dbReference type="EMBL" id="CAF1593144.1"/>
    </source>
</evidence>
<organism evidence="2 3">
    <name type="scientific">Adineta ricciae</name>
    <name type="common">Rotifer</name>
    <dbReference type="NCBI Taxonomy" id="249248"/>
    <lineage>
        <taxon>Eukaryota</taxon>
        <taxon>Metazoa</taxon>
        <taxon>Spiralia</taxon>
        <taxon>Gnathifera</taxon>
        <taxon>Rotifera</taxon>
        <taxon>Eurotatoria</taxon>
        <taxon>Bdelloidea</taxon>
        <taxon>Adinetida</taxon>
        <taxon>Adinetidae</taxon>
        <taxon>Adineta</taxon>
    </lineage>
</organism>
<reference evidence="2" key="1">
    <citation type="submission" date="2021-02" db="EMBL/GenBank/DDBJ databases">
        <authorList>
            <person name="Nowell W R."/>
        </authorList>
    </citation>
    <scope>NUCLEOTIDE SEQUENCE</scope>
</reference>
<name>A0A816A9T3_ADIRI</name>
<proteinExistence type="predicted"/>
<sequence>MCILFALYVVFDLQFGTHNRTIQLLYGILLQEPGSLSKPLRLLLTQWNFVIEKRQKRDSHLLGVSANEEIMRKTAENFAQDDDEQAAHLRDGEKQGRDQLGAGNSQSLITVSVQMDEADLIKEYPPDCSPSSPTDSSFVVCHLPIVNE</sequence>
<feature type="region of interest" description="Disordered" evidence="1">
    <location>
        <begin position="77"/>
        <end position="105"/>
    </location>
</feature>
<feature type="compositionally biased region" description="Basic and acidic residues" evidence="1">
    <location>
        <begin position="85"/>
        <end position="97"/>
    </location>
</feature>
<dbReference type="Proteomes" id="UP000663828">
    <property type="component" value="Unassembled WGS sequence"/>
</dbReference>
<protein>
    <submittedName>
        <fullName evidence="2">Uncharacterized protein</fullName>
    </submittedName>
</protein>
<dbReference type="AlphaFoldDB" id="A0A816A9T3"/>
<dbReference type="EMBL" id="CAJNOR010006358">
    <property type="protein sequence ID" value="CAF1593144.1"/>
    <property type="molecule type" value="Genomic_DNA"/>
</dbReference>
<evidence type="ECO:0000256" key="1">
    <source>
        <dbReference type="SAM" id="MobiDB-lite"/>
    </source>
</evidence>